<dbReference type="EMBL" id="JAINDJ010000003">
    <property type="protein sequence ID" value="KAG9455454.1"/>
    <property type="molecule type" value="Genomic_DNA"/>
</dbReference>
<dbReference type="Pfam" id="PF00010">
    <property type="entry name" value="HLH"/>
    <property type="match status" value="1"/>
</dbReference>
<dbReference type="InterPro" id="IPR036638">
    <property type="entry name" value="HLH_DNA-bd_sf"/>
</dbReference>
<gene>
    <name evidence="8" type="ORF">H6P81_008358</name>
</gene>
<feature type="domain" description="BHLH" evidence="7">
    <location>
        <begin position="243"/>
        <end position="294"/>
    </location>
</feature>
<feature type="region of interest" description="Disordered" evidence="6">
    <location>
        <begin position="302"/>
        <end position="331"/>
    </location>
</feature>
<evidence type="ECO:0000256" key="4">
    <source>
        <dbReference type="ARBA" id="ARBA00023163"/>
    </source>
</evidence>
<dbReference type="InterPro" id="IPR054502">
    <property type="entry name" value="bHLH-TF_ACT-like_plant"/>
</dbReference>
<dbReference type="InterPro" id="IPR044283">
    <property type="entry name" value="FAMA/SPEECHLESS/MUTE-like"/>
</dbReference>
<evidence type="ECO:0000313" key="9">
    <source>
        <dbReference type="Proteomes" id="UP000825729"/>
    </source>
</evidence>
<comment type="caution">
    <text evidence="8">The sequence shown here is derived from an EMBL/GenBank/DDBJ whole genome shotgun (WGS) entry which is preliminary data.</text>
</comment>
<dbReference type="Gene3D" id="4.10.280.10">
    <property type="entry name" value="Helix-loop-helix DNA-binding domain"/>
    <property type="match status" value="1"/>
</dbReference>
<evidence type="ECO:0000313" key="8">
    <source>
        <dbReference type="EMBL" id="KAG9455454.1"/>
    </source>
</evidence>
<dbReference type="SUPFAM" id="SSF47459">
    <property type="entry name" value="HLH, helix-loop-helix DNA-binding domain"/>
    <property type="match status" value="1"/>
</dbReference>
<evidence type="ECO:0000256" key="2">
    <source>
        <dbReference type="ARBA" id="ARBA00023015"/>
    </source>
</evidence>
<dbReference type="SMART" id="SM00353">
    <property type="entry name" value="HLH"/>
    <property type="match status" value="1"/>
</dbReference>
<evidence type="ECO:0000256" key="5">
    <source>
        <dbReference type="ARBA" id="ARBA00023242"/>
    </source>
</evidence>
<organism evidence="8 9">
    <name type="scientific">Aristolochia fimbriata</name>
    <name type="common">White veined hardy Dutchman's pipe vine</name>
    <dbReference type="NCBI Taxonomy" id="158543"/>
    <lineage>
        <taxon>Eukaryota</taxon>
        <taxon>Viridiplantae</taxon>
        <taxon>Streptophyta</taxon>
        <taxon>Embryophyta</taxon>
        <taxon>Tracheophyta</taxon>
        <taxon>Spermatophyta</taxon>
        <taxon>Magnoliopsida</taxon>
        <taxon>Magnoliidae</taxon>
        <taxon>Piperales</taxon>
        <taxon>Aristolochiaceae</taxon>
        <taxon>Aristolochia</taxon>
    </lineage>
</organism>
<comment type="subcellular location">
    <subcellularLocation>
        <location evidence="1">Nucleus</location>
    </subcellularLocation>
</comment>
<dbReference type="PANTHER" id="PTHR46684:SF16">
    <property type="entry name" value="TRANSCRIPTION FACTOR BHLH67-LIKE ISOFORM X2"/>
    <property type="match status" value="1"/>
</dbReference>
<evidence type="ECO:0000256" key="6">
    <source>
        <dbReference type="SAM" id="MobiDB-lite"/>
    </source>
</evidence>
<name>A0AAV7F468_ARIFI</name>
<evidence type="ECO:0000259" key="7">
    <source>
        <dbReference type="PROSITE" id="PS50888"/>
    </source>
</evidence>
<feature type="compositionally biased region" description="Basic and acidic residues" evidence="6">
    <location>
        <begin position="236"/>
        <end position="248"/>
    </location>
</feature>
<feature type="compositionally biased region" description="Polar residues" evidence="6">
    <location>
        <begin position="186"/>
        <end position="207"/>
    </location>
</feature>
<dbReference type="Pfam" id="PF22754">
    <property type="entry name" value="bHLH-TF_ACT-like_plant"/>
    <property type="match status" value="1"/>
</dbReference>
<dbReference type="AlphaFoldDB" id="A0AAV7F468"/>
<dbReference type="GO" id="GO:0046983">
    <property type="term" value="F:protein dimerization activity"/>
    <property type="evidence" value="ECO:0007669"/>
    <property type="project" value="InterPro"/>
</dbReference>
<dbReference type="CDD" id="cd11448">
    <property type="entry name" value="bHLH_AtFAMA_like"/>
    <property type="match status" value="1"/>
</dbReference>
<sequence length="465" mass="51206">MLALAEDHLKPEEGIRDLSWCGVRLSTISAAPVFAAAMESLQGPINPSLLGEHLGVEYCLEQRSGLDFSYGAFLAGTDGLKGDDSSFANFSVDDKIPFLQMLGLEPPTILPSTTTTTTEPNFQLLLRLQEQKKRWKSSCFPESDARVPALELESCLTHASESHSPVKSETKEHHCPVSSSCQEVASTACNPEPNSQENFKDGNSGSRARNRTGPSPSPPPTTTREKRKRKRTKPCKNREEVESQRMTHIAVERNRRKQMNDHLNALRSLMPSSFIHRGDQASIIGGAIDFVKELEQLLQSLQAQKRKQQTEEEGDDDRGGNFHPPPSSTPPFDGFFTSPQYSCYSGCGGSGCASPKSDVKCLIDSYINGGKFTAENKTAVADIEVTLIQTHVNLKVLCQRRGGQLLKAIHALEHLSLTVLHLNVTSLHPSVLYSFNLKIEEECKLSTADEIATAVYQIFSYINSD</sequence>
<dbReference type="InterPro" id="IPR011598">
    <property type="entry name" value="bHLH_dom"/>
</dbReference>
<reference evidence="8 9" key="1">
    <citation type="submission" date="2021-07" db="EMBL/GenBank/DDBJ databases">
        <title>The Aristolochia fimbriata genome: insights into angiosperm evolution, floral development and chemical biosynthesis.</title>
        <authorList>
            <person name="Jiao Y."/>
        </authorList>
    </citation>
    <scope>NUCLEOTIDE SEQUENCE [LARGE SCALE GENOMIC DNA]</scope>
    <source>
        <strain evidence="8">IBCAS-2021</strain>
        <tissue evidence="8">Leaf</tissue>
    </source>
</reference>
<dbReference type="GO" id="GO:0003700">
    <property type="term" value="F:DNA-binding transcription factor activity"/>
    <property type="evidence" value="ECO:0007669"/>
    <property type="project" value="InterPro"/>
</dbReference>
<protein>
    <recommendedName>
        <fullName evidence="7">BHLH domain-containing protein</fullName>
    </recommendedName>
</protein>
<accession>A0AAV7F468</accession>
<keyword evidence="9" id="KW-1185">Reference proteome</keyword>
<keyword evidence="3" id="KW-0238">DNA-binding</keyword>
<keyword evidence="4" id="KW-0804">Transcription</keyword>
<feature type="compositionally biased region" description="Basic residues" evidence="6">
    <location>
        <begin position="225"/>
        <end position="235"/>
    </location>
</feature>
<dbReference type="GO" id="GO:0005634">
    <property type="term" value="C:nucleus"/>
    <property type="evidence" value="ECO:0007669"/>
    <property type="project" value="UniProtKB-SubCell"/>
</dbReference>
<evidence type="ECO:0000256" key="3">
    <source>
        <dbReference type="ARBA" id="ARBA00023125"/>
    </source>
</evidence>
<dbReference type="GO" id="GO:0003677">
    <property type="term" value="F:DNA binding"/>
    <property type="evidence" value="ECO:0007669"/>
    <property type="project" value="UniProtKB-KW"/>
</dbReference>
<keyword evidence="2" id="KW-0805">Transcription regulation</keyword>
<keyword evidence="5" id="KW-0539">Nucleus</keyword>
<dbReference type="GO" id="GO:0010052">
    <property type="term" value="P:guard cell differentiation"/>
    <property type="evidence" value="ECO:0007669"/>
    <property type="project" value="InterPro"/>
</dbReference>
<dbReference type="PANTHER" id="PTHR46684">
    <property type="entry name" value="TRANSCRIPTION FACTOR FAMA"/>
    <property type="match status" value="1"/>
</dbReference>
<dbReference type="GO" id="GO:0045893">
    <property type="term" value="P:positive regulation of DNA-templated transcription"/>
    <property type="evidence" value="ECO:0007669"/>
    <property type="project" value="TreeGrafter"/>
</dbReference>
<evidence type="ECO:0000256" key="1">
    <source>
        <dbReference type="ARBA" id="ARBA00004123"/>
    </source>
</evidence>
<dbReference type="PROSITE" id="PS50888">
    <property type="entry name" value="BHLH"/>
    <property type="match status" value="1"/>
</dbReference>
<dbReference type="Proteomes" id="UP000825729">
    <property type="component" value="Unassembled WGS sequence"/>
</dbReference>
<proteinExistence type="predicted"/>
<feature type="region of interest" description="Disordered" evidence="6">
    <location>
        <begin position="186"/>
        <end position="248"/>
    </location>
</feature>